<reference evidence="2" key="1">
    <citation type="submission" date="2020-05" db="EMBL/GenBank/DDBJ databases">
        <title>Mycena genomes resolve the evolution of fungal bioluminescence.</title>
        <authorList>
            <person name="Tsai I.J."/>
        </authorList>
    </citation>
    <scope>NUCLEOTIDE SEQUENCE</scope>
    <source>
        <strain evidence="2">160909Yilan</strain>
    </source>
</reference>
<evidence type="ECO:0000313" key="3">
    <source>
        <dbReference type="Proteomes" id="UP000623467"/>
    </source>
</evidence>
<dbReference type="Proteomes" id="UP000623467">
    <property type="component" value="Unassembled WGS sequence"/>
</dbReference>
<sequence length="130" mass="13375">MRDGGAVTLRLGVVSSSLHLHFYPFLPPRPSLPSLTPPPRRCDEILGEFGIWPFGGSESTSSSSKRKPRVAIASGPGSVDMGRESVRGLVAAARAESATSGGGAGGADEDAGFELVAAVLEVLSKLDSLL</sequence>
<accession>A0A8H6Y4G9</accession>
<dbReference type="EMBL" id="JACAZH010000013">
    <property type="protein sequence ID" value="KAF7351622.1"/>
    <property type="molecule type" value="Genomic_DNA"/>
</dbReference>
<keyword evidence="3" id="KW-1185">Reference proteome</keyword>
<dbReference type="AlphaFoldDB" id="A0A8H6Y4G9"/>
<feature type="region of interest" description="Disordered" evidence="1">
    <location>
        <begin position="56"/>
        <end position="83"/>
    </location>
</feature>
<name>A0A8H6Y4G9_9AGAR</name>
<gene>
    <name evidence="2" type="ORF">MSAN_01594800</name>
</gene>
<organism evidence="2 3">
    <name type="scientific">Mycena sanguinolenta</name>
    <dbReference type="NCBI Taxonomy" id="230812"/>
    <lineage>
        <taxon>Eukaryota</taxon>
        <taxon>Fungi</taxon>
        <taxon>Dikarya</taxon>
        <taxon>Basidiomycota</taxon>
        <taxon>Agaricomycotina</taxon>
        <taxon>Agaricomycetes</taxon>
        <taxon>Agaricomycetidae</taxon>
        <taxon>Agaricales</taxon>
        <taxon>Marasmiineae</taxon>
        <taxon>Mycenaceae</taxon>
        <taxon>Mycena</taxon>
    </lineage>
</organism>
<dbReference type="Gene3D" id="1.10.3630.10">
    <property type="entry name" value="yeast vps74-n-term truncation variant domain like"/>
    <property type="match status" value="1"/>
</dbReference>
<comment type="caution">
    <text evidence="2">The sequence shown here is derived from an EMBL/GenBank/DDBJ whole genome shotgun (WGS) entry which is preliminary data.</text>
</comment>
<evidence type="ECO:0000313" key="2">
    <source>
        <dbReference type="EMBL" id="KAF7351622.1"/>
    </source>
</evidence>
<protein>
    <submittedName>
        <fullName evidence="2">GPP34-domain-containing protein</fullName>
    </submittedName>
</protein>
<proteinExistence type="predicted"/>
<evidence type="ECO:0000256" key="1">
    <source>
        <dbReference type="SAM" id="MobiDB-lite"/>
    </source>
</evidence>
<dbReference type="InterPro" id="IPR038261">
    <property type="entry name" value="GPP34-like_sf"/>
</dbReference>